<reference evidence="8 10" key="3">
    <citation type="submission" date="2017-08" db="EMBL/GenBank/DDBJ databases">
        <authorList>
            <person name="Feschi L."/>
            <person name="Jeukens J."/>
            <person name="Emond-Rheault J.-G."/>
            <person name="Kukavica-Ibrulj I."/>
            <person name="Boyle B."/>
            <person name="Levesque R.C."/>
        </authorList>
    </citation>
    <scope>NUCLEOTIDE SEQUENCE [LARGE SCALE GENOMIC DNA]</scope>
    <source>
        <strain evidence="8 10">PA-W36</strain>
    </source>
</reference>
<protein>
    <submittedName>
        <fullName evidence="8">DUF1282 domain-containing protein</fullName>
    </submittedName>
    <submittedName>
        <fullName evidence="7">Inner membrane protein YohC</fullName>
    </submittedName>
</protein>
<reference evidence="9" key="2">
    <citation type="submission" date="2015-06" db="EMBL/GenBank/DDBJ databases">
        <authorList>
            <person name="Radhakrishnan Rajesh"/>
            <person name="Underwood Anthony"/>
            <person name="Al-Shahib Ali"/>
        </authorList>
    </citation>
    <scope>NUCLEOTIDE SEQUENCE [LARGE SCALE GENOMIC DNA]</scope>
    <source>
        <strain evidence="9">P19_London_7_VIM_2_05_10</strain>
    </source>
</reference>
<feature type="transmembrane region" description="Helical" evidence="5">
    <location>
        <begin position="132"/>
        <end position="153"/>
    </location>
</feature>
<dbReference type="Proteomes" id="UP000284767">
    <property type="component" value="Unassembled WGS sequence"/>
</dbReference>
<evidence type="ECO:0000256" key="5">
    <source>
        <dbReference type="SAM" id="Phobius"/>
    </source>
</evidence>
<accession>A0A080VDF3</accession>
<dbReference type="Pfam" id="PF04893">
    <property type="entry name" value="Yip1"/>
    <property type="match status" value="1"/>
</dbReference>
<feature type="domain" description="Yip1" evidence="6">
    <location>
        <begin position="7"/>
        <end position="180"/>
    </location>
</feature>
<dbReference type="AlphaFoldDB" id="A0A080VDF3"/>
<name>A0A080VDF3_PSEAI</name>
<evidence type="ECO:0000313" key="10">
    <source>
        <dbReference type="Proteomes" id="UP000284767"/>
    </source>
</evidence>
<gene>
    <name evidence="7" type="primary">yohC_2</name>
    <name evidence="8" type="ORF">IPC1295_17930</name>
    <name evidence="7" type="ORF">PAERUG_P19_London_7_VIM_2_05_10_04839</name>
</gene>
<evidence type="ECO:0000256" key="2">
    <source>
        <dbReference type="ARBA" id="ARBA00022692"/>
    </source>
</evidence>
<evidence type="ECO:0000256" key="1">
    <source>
        <dbReference type="ARBA" id="ARBA00004141"/>
    </source>
</evidence>
<organism evidence="7 9">
    <name type="scientific">Pseudomonas aeruginosa</name>
    <dbReference type="NCBI Taxonomy" id="287"/>
    <lineage>
        <taxon>Bacteria</taxon>
        <taxon>Pseudomonadati</taxon>
        <taxon>Pseudomonadota</taxon>
        <taxon>Gammaproteobacteria</taxon>
        <taxon>Pseudomonadales</taxon>
        <taxon>Pseudomonadaceae</taxon>
        <taxon>Pseudomonas</taxon>
    </lineage>
</organism>
<evidence type="ECO:0000313" key="9">
    <source>
        <dbReference type="Proteomes" id="UP000045039"/>
    </source>
</evidence>
<keyword evidence="2 5" id="KW-0812">Transmembrane</keyword>
<feature type="transmembrane region" description="Helical" evidence="5">
    <location>
        <begin position="165"/>
        <end position="187"/>
    </location>
</feature>
<evidence type="ECO:0000313" key="7">
    <source>
        <dbReference type="EMBL" id="CRP56231.1"/>
    </source>
</evidence>
<dbReference type="Proteomes" id="UP000045039">
    <property type="component" value="Unassembled WGS sequence"/>
</dbReference>
<feature type="transmembrane region" description="Helical" evidence="5">
    <location>
        <begin position="108"/>
        <end position="126"/>
    </location>
</feature>
<comment type="subcellular location">
    <subcellularLocation>
        <location evidence="1">Membrane</location>
        <topology evidence="1">Multi-pass membrane protein</topology>
    </subcellularLocation>
</comment>
<sequence>MTREMARLLISPSNAWPRLRQDYDHHPFAFLVPLLLLPLLPAACLFIGTTQVGWSLPGNDSVQHLSSGSALLLATMCYLGFVAGVVIMGFFVRWVLFRTPSRPSVPGSLTFTTAIAVPLMLAGIVALVPWRILLLLAAAAACAYSVRLLFTGLPLFMRMQERQTLFYAFCILGVGFLTLLTTAFIFIEFWGQSLAGSGEYLR</sequence>
<proteinExistence type="predicted"/>
<evidence type="ECO:0000313" key="8">
    <source>
        <dbReference type="EMBL" id="RPM13479.1"/>
    </source>
</evidence>
<keyword evidence="4 5" id="KW-0472">Membrane</keyword>
<comment type="caution">
    <text evidence="7">The sequence shown here is derived from an EMBL/GenBank/DDBJ whole genome shotgun (WGS) entry which is preliminary data.</text>
</comment>
<reference evidence="8 10" key="4">
    <citation type="submission" date="2019-01" db="EMBL/GenBank/DDBJ databases">
        <title>The Pseudomonas aeruginosa pan-genome provides new insights on its population structure, horizontal gene transfer and pathogenicity.</title>
        <authorList>
            <person name="Freschi L."/>
            <person name="Vincent A.T."/>
            <person name="Jeukens J."/>
            <person name="Emond-Rheault J.-G."/>
            <person name="Kukavica-Ibrulj I."/>
            <person name="Dupont M.-J."/>
            <person name="Charette S.J."/>
            <person name="Boyle B."/>
            <person name="Levesque R.C."/>
        </authorList>
    </citation>
    <scope>NUCLEOTIDE SEQUENCE [LARGE SCALE GENOMIC DNA]</scope>
    <source>
        <strain evidence="8 10">PA-W36</strain>
    </source>
</reference>
<feature type="transmembrane region" description="Helical" evidence="5">
    <location>
        <begin position="70"/>
        <end position="96"/>
    </location>
</feature>
<dbReference type="GO" id="GO:0016020">
    <property type="term" value="C:membrane"/>
    <property type="evidence" value="ECO:0007669"/>
    <property type="project" value="UniProtKB-SubCell"/>
</dbReference>
<dbReference type="eggNOG" id="ENOG50329ZC">
    <property type="taxonomic scope" value="Bacteria"/>
</dbReference>
<evidence type="ECO:0000256" key="4">
    <source>
        <dbReference type="ARBA" id="ARBA00023136"/>
    </source>
</evidence>
<evidence type="ECO:0000259" key="6">
    <source>
        <dbReference type="Pfam" id="PF04893"/>
    </source>
</evidence>
<feature type="transmembrane region" description="Helical" evidence="5">
    <location>
        <begin position="28"/>
        <end position="50"/>
    </location>
</feature>
<dbReference type="InterPro" id="IPR006977">
    <property type="entry name" value="Yip1_dom"/>
</dbReference>
<dbReference type="EMBL" id="NSNE01000010">
    <property type="protein sequence ID" value="RPM13479.1"/>
    <property type="molecule type" value="Genomic_DNA"/>
</dbReference>
<keyword evidence="3 5" id="KW-1133">Transmembrane helix</keyword>
<evidence type="ECO:0000256" key="3">
    <source>
        <dbReference type="ARBA" id="ARBA00022989"/>
    </source>
</evidence>
<dbReference type="RefSeq" id="WP_003123473.1">
    <property type="nucleotide sequence ID" value="NZ_BBQK01000024.1"/>
</dbReference>
<reference evidence="7" key="1">
    <citation type="submission" date="2015-06" db="EMBL/GenBank/DDBJ databases">
        <authorList>
            <person name="Radhakrishnan R."/>
            <person name="Underwood A."/>
            <person name="Al-Shahib A."/>
        </authorList>
    </citation>
    <scope>NUCLEOTIDE SEQUENCE</scope>
    <source>
        <strain evidence="7">P19_London_7_VIM_2_05_10</strain>
    </source>
</reference>
<dbReference type="EMBL" id="CVVU01000229">
    <property type="protein sequence ID" value="CRP56231.1"/>
    <property type="molecule type" value="Genomic_DNA"/>
</dbReference>